<dbReference type="Proteomes" id="UP001071110">
    <property type="component" value="Unassembled WGS sequence"/>
</dbReference>
<evidence type="ECO:0000313" key="1">
    <source>
        <dbReference type="EMBL" id="MCZ2221117.1"/>
    </source>
</evidence>
<name>A0A9Q4IHB9_9CORY</name>
<proteinExistence type="predicted"/>
<evidence type="ECO:0000313" key="2">
    <source>
        <dbReference type="Proteomes" id="UP001071110"/>
    </source>
</evidence>
<organism evidence="1 2">
    <name type="scientific">Corynebacterium pilbarense</name>
    <dbReference type="NCBI Taxonomy" id="1288393"/>
    <lineage>
        <taxon>Bacteria</taxon>
        <taxon>Bacillati</taxon>
        <taxon>Actinomycetota</taxon>
        <taxon>Actinomycetes</taxon>
        <taxon>Mycobacteriales</taxon>
        <taxon>Corynebacteriaceae</taxon>
        <taxon>Corynebacterium</taxon>
    </lineage>
</organism>
<sequence>MNLSSQLTYNMHHGAEDLRIMLTTDITNSFLPASWQQSLSDLSFSVIGLWDSIVRGVGVLL</sequence>
<reference evidence="1" key="1">
    <citation type="submission" date="2022-08" db="EMBL/GenBank/DDBJ databases">
        <title>Corynebacterium sp. nov., isolated from clinical breast specimens.</title>
        <authorList>
            <person name="Zhang T."/>
        </authorList>
    </citation>
    <scope>NUCLEOTIDE SEQUENCE</scope>
    <source>
        <strain evidence="1">CCUG 57942</strain>
    </source>
</reference>
<dbReference type="EMBL" id="JANRML010000007">
    <property type="protein sequence ID" value="MCZ2221117.1"/>
    <property type="molecule type" value="Genomic_DNA"/>
</dbReference>
<dbReference type="AlphaFoldDB" id="A0A9Q4IHB9"/>
<dbReference type="RefSeq" id="WP_269027828.1">
    <property type="nucleotide sequence ID" value="NZ_BAABDP010000004.1"/>
</dbReference>
<protein>
    <submittedName>
        <fullName evidence="1">Uncharacterized protein</fullName>
    </submittedName>
</protein>
<gene>
    <name evidence="1" type="ORF">NUW87_06975</name>
</gene>
<keyword evidence="2" id="KW-1185">Reference proteome</keyword>
<accession>A0A9Q4IHB9</accession>
<comment type="caution">
    <text evidence="1">The sequence shown here is derived from an EMBL/GenBank/DDBJ whole genome shotgun (WGS) entry which is preliminary data.</text>
</comment>